<proteinExistence type="predicted"/>
<sequence length="88" mass="9481">AKQLVEGVAFIHAHGVAHRDIKPSNVLIPPDGGRLSIIDYSVAIFVSGLDRTSRSVVGTEGYMAPEVRKGNEYDPVCADLWSCGKTLK</sequence>
<dbReference type="PROSITE" id="PS00108">
    <property type="entry name" value="PROTEIN_KINASE_ST"/>
    <property type="match status" value="1"/>
</dbReference>
<dbReference type="AlphaFoldDB" id="A0AAD4BD34"/>
<dbReference type="GO" id="GO:0000045">
    <property type="term" value="P:autophagosome assembly"/>
    <property type="evidence" value="ECO:0007669"/>
    <property type="project" value="TreeGrafter"/>
</dbReference>
<name>A0AAD4BD34_BOLED</name>
<dbReference type="GO" id="GO:0004674">
    <property type="term" value="F:protein serine/threonine kinase activity"/>
    <property type="evidence" value="ECO:0007669"/>
    <property type="project" value="UniProtKB-EC"/>
</dbReference>
<comment type="caution">
    <text evidence="7">The sequence shown here is derived from an EMBL/GenBank/DDBJ whole genome shotgun (WGS) entry which is preliminary data.</text>
</comment>
<feature type="non-terminal residue" evidence="7">
    <location>
        <position position="88"/>
    </location>
</feature>
<dbReference type="PANTHER" id="PTHR24348">
    <property type="entry name" value="SERINE/THREONINE-PROTEIN KINASE UNC-51-RELATED"/>
    <property type="match status" value="1"/>
</dbReference>
<dbReference type="InterPro" id="IPR045269">
    <property type="entry name" value="Atg1-like"/>
</dbReference>
<evidence type="ECO:0000313" key="8">
    <source>
        <dbReference type="Proteomes" id="UP001194468"/>
    </source>
</evidence>
<reference evidence="7" key="2">
    <citation type="journal article" date="2020" name="Nat. Commun.">
        <title>Large-scale genome sequencing of mycorrhizal fungi provides insights into the early evolution of symbiotic traits.</title>
        <authorList>
            <person name="Miyauchi S."/>
            <person name="Kiss E."/>
            <person name="Kuo A."/>
            <person name="Drula E."/>
            <person name="Kohler A."/>
            <person name="Sanchez-Garcia M."/>
            <person name="Morin E."/>
            <person name="Andreopoulos B."/>
            <person name="Barry K.W."/>
            <person name="Bonito G."/>
            <person name="Buee M."/>
            <person name="Carver A."/>
            <person name="Chen C."/>
            <person name="Cichocki N."/>
            <person name="Clum A."/>
            <person name="Culley D."/>
            <person name="Crous P.W."/>
            <person name="Fauchery L."/>
            <person name="Girlanda M."/>
            <person name="Hayes R.D."/>
            <person name="Keri Z."/>
            <person name="LaButti K."/>
            <person name="Lipzen A."/>
            <person name="Lombard V."/>
            <person name="Magnuson J."/>
            <person name="Maillard F."/>
            <person name="Murat C."/>
            <person name="Nolan M."/>
            <person name="Ohm R.A."/>
            <person name="Pangilinan J."/>
            <person name="Pereira M.F."/>
            <person name="Perotto S."/>
            <person name="Peter M."/>
            <person name="Pfister S."/>
            <person name="Riley R."/>
            <person name="Sitrit Y."/>
            <person name="Stielow J.B."/>
            <person name="Szollosi G."/>
            <person name="Zifcakova L."/>
            <person name="Stursova M."/>
            <person name="Spatafora J.W."/>
            <person name="Tedersoo L."/>
            <person name="Vaario L.M."/>
            <person name="Yamada A."/>
            <person name="Yan M."/>
            <person name="Wang P."/>
            <person name="Xu J."/>
            <person name="Bruns T."/>
            <person name="Baldrian P."/>
            <person name="Vilgalys R."/>
            <person name="Dunand C."/>
            <person name="Henrissat B."/>
            <person name="Grigoriev I.V."/>
            <person name="Hibbett D."/>
            <person name="Nagy L.G."/>
            <person name="Martin F.M."/>
        </authorList>
    </citation>
    <scope>NUCLEOTIDE SEQUENCE</scope>
    <source>
        <strain evidence="7">BED1</strain>
    </source>
</reference>
<evidence type="ECO:0000256" key="3">
    <source>
        <dbReference type="ARBA" id="ARBA00022741"/>
    </source>
</evidence>
<gene>
    <name evidence="7" type="ORF">L210DRAFT_3347276</name>
</gene>
<dbReference type="GO" id="GO:0000407">
    <property type="term" value="C:phagophore assembly site"/>
    <property type="evidence" value="ECO:0007669"/>
    <property type="project" value="TreeGrafter"/>
</dbReference>
<keyword evidence="2" id="KW-0808">Transferase</keyword>
<dbReference type="PROSITE" id="PS50011">
    <property type="entry name" value="PROTEIN_KINASE_DOM"/>
    <property type="match status" value="1"/>
</dbReference>
<dbReference type="Gene3D" id="1.10.510.10">
    <property type="entry name" value="Transferase(Phosphotransferase) domain 1"/>
    <property type="match status" value="1"/>
</dbReference>
<dbReference type="GO" id="GO:0005829">
    <property type="term" value="C:cytosol"/>
    <property type="evidence" value="ECO:0007669"/>
    <property type="project" value="TreeGrafter"/>
</dbReference>
<keyword evidence="4 7" id="KW-0418">Kinase</keyword>
<dbReference type="GO" id="GO:0005524">
    <property type="term" value="F:ATP binding"/>
    <property type="evidence" value="ECO:0007669"/>
    <property type="project" value="UniProtKB-KW"/>
</dbReference>
<evidence type="ECO:0000256" key="1">
    <source>
        <dbReference type="ARBA" id="ARBA00012513"/>
    </source>
</evidence>
<feature type="domain" description="Protein kinase" evidence="6">
    <location>
        <begin position="1"/>
        <end position="88"/>
    </location>
</feature>
<dbReference type="Pfam" id="PF00069">
    <property type="entry name" value="Pkinase"/>
    <property type="match status" value="1"/>
</dbReference>
<dbReference type="InterPro" id="IPR008271">
    <property type="entry name" value="Ser/Thr_kinase_AS"/>
</dbReference>
<evidence type="ECO:0000256" key="2">
    <source>
        <dbReference type="ARBA" id="ARBA00022679"/>
    </source>
</evidence>
<dbReference type="EC" id="2.7.11.1" evidence="1"/>
<keyword evidence="3" id="KW-0547">Nucleotide-binding</keyword>
<dbReference type="GO" id="GO:0016020">
    <property type="term" value="C:membrane"/>
    <property type="evidence" value="ECO:0007669"/>
    <property type="project" value="TreeGrafter"/>
</dbReference>
<keyword evidence="5" id="KW-0067">ATP-binding</keyword>
<accession>A0AAD4BD34</accession>
<dbReference type="SUPFAM" id="SSF56112">
    <property type="entry name" value="Protein kinase-like (PK-like)"/>
    <property type="match status" value="1"/>
</dbReference>
<keyword evidence="8" id="KW-1185">Reference proteome</keyword>
<organism evidence="7 8">
    <name type="scientific">Boletus edulis BED1</name>
    <dbReference type="NCBI Taxonomy" id="1328754"/>
    <lineage>
        <taxon>Eukaryota</taxon>
        <taxon>Fungi</taxon>
        <taxon>Dikarya</taxon>
        <taxon>Basidiomycota</taxon>
        <taxon>Agaricomycotina</taxon>
        <taxon>Agaricomycetes</taxon>
        <taxon>Agaricomycetidae</taxon>
        <taxon>Boletales</taxon>
        <taxon>Boletineae</taxon>
        <taxon>Boletaceae</taxon>
        <taxon>Boletoideae</taxon>
        <taxon>Boletus</taxon>
    </lineage>
</organism>
<dbReference type="GO" id="GO:0010506">
    <property type="term" value="P:regulation of autophagy"/>
    <property type="evidence" value="ECO:0007669"/>
    <property type="project" value="InterPro"/>
</dbReference>
<evidence type="ECO:0000313" key="7">
    <source>
        <dbReference type="EMBL" id="KAF8421715.1"/>
    </source>
</evidence>
<reference evidence="7" key="1">
    <citation type="submission" date="2019-10" db="EMBL/GenBank/DDBJ databases">
        <authorList>
            <consortium name="DOE Joint Genome Institute"/>
            <person name="Kuo A."/>
            <person name="Miyauchi S."/>
            <person name="Kiss E."/>
            <person name="Drula E."/>
            <person name="Kohler A."/>
            <person name="Sanchez-Garcia M."/>
            <person name="Andreopoulos B."/>
            <person name="Barry K.W."/>
            <person name="Bonito G."/>
            <person name="Buee M."/>
            <person name="Carver A."/>
            <person name="Chen C."/>
            <person name="Cichocki N."/>
            <person name="Clum A."/>
            <person name="Culley D."/>
            <person name="Crous P.W."/>
            <person name="Fauchery L."/>
            <person name="Girlanda M."/>
            <person name="Hayes R."/>
            <person name="Keri Z."/>
            <person name="LaButti K."/>
            <person name="Lipzen A."/>
            <person name="Lombard V."/>
            <person name="Magnuson J."/>
            <person name="Maillard F."/>
            <person name="Morin E."/>
            <person name="Murat C."/>
            <person name="Nolan M."/>
            <person name="Ohm R."/>
            <person name="Pangilinan J."/>
            <person name="Pereira M."/>
            <person name="Perotto S."/>
            <person name="Peter M."/>
            <person name="Riley R."/>
            <person name="Sitrit Y."/>
            <person name="Stielow B."/>
            <person name="Szollosi G."/>
            <person name="Zifcakova L."/>
            <person name="Stursova M."/>
            <person name="Spatafora J.W."/>
            <person name="Tedersoo L."/>
            <person name="Vaario L.-M."/>
            <person name="Yamada A."/>
            <person name="Yan M."/>
            <person name="Wang P."/>
            <person name="Xu J."/>
            <person name="Bruns T."/>
            <person name="Baldrian P."/>
            <person name="Vilgalys R."/>
            <person name="Henrissat B."/>
            <person name="Grigoriev I.V."/>
            <person name="Hibbett D."/>
            <person name="Nagy L.G."/>
            <person name="Martin F.M."/>
        </authorList>
    </citation>
    <scope>NUCLEOTIDE SEQUENCE</scope>
    <source>
        <strain evidence="7">BED1</strain>
    </source>
</reference>
<dbReference type="GO" id="GO:0005776">
    <property type="term" value="C:autophagosome"/>
    <property type="evidence" value="ECO:0007669"/>
    <property type="project" value="TreeGrafter"/>
</dbReference>
<evidence type="ECO:0000259" key="6">
    <source>
        <dbReference type="PROSITE" id="PS50011"/>
    </source>
</evidence>
<dbReference type="EMBL" id="WHUW01000138">
    <property type="protein sequence ID" value="KAF8421715.1"/>
    <property type="molecule type" value="Genomic_DNA"/>
</dbReference>
<dbReference type="PANTHER" id="PTHR24348:SF22">
    <property type="entry name" value="NON-SPECIFIC SERINE_THREONINE PROTEIN KINASE"/>
    <property type="match status" value="1"/>
</dbReference>
<protein>
    <recommendedName>
        <fullName evidence="1">non-specific serine/threonine protein kinase</fullName>
        <ecNumber evidence="1">2.7.11.1</ecNumber>
    </recommendedName>
</protein>
<evidence type="ECO:0000256" key="4">
    <source>
        <dbReference type="ARBA" id="ARBA00022777"/>
    </source>
</evidence>
<dbReference type="Proteomes" id="UP001194468">
    <property type="component" value="Unassembled WGS sequence"/>
</dbReference>
<dbReference type="InterPro" id="IPR000719">
    <property type="entry name" value="Prot_kinase_dom"/>
</dbReference>
<feature type="non-terminal residue" evidence="7">
    <location>
        <position position="1"/>
    </location>
</feature>
<dbReference type="InterPro" id="IPR011009">
    <property type="entry name" value="Kinase-like_dom_sf"/>
</dbReference>
<evidence type="ECO:0000256" key="5">
    <source>
        <dbReference type="ARBA" id="ARBA00022840"/>
    </source>
</evidence>